<name>A0A444ZGZ6_ARAHY</name>
<evidence type="ECO:0000313" key="3">
    <source>
        <dbReference type="Proteomes" id="UP000289738"/>
    </source>
</evidence>
<comment type="caution">
    <text evidence="2">The sequence shown here is derived from an EMBL/GenBank/DDBJ whole genome shotgun (WGS) entry which is preliminary data.</text>
</comment>
<dbReference type="AlphaFoldDB" id="A0A444ZGZ6"/>
<reference evidence="2 3" key="1">
    <citation type="submission" date="2019-01" db="EMBL/GenBank/DDBJ databases">
        <title>Sequencing of cultivated peanut Arachis hypogaea provides insights into genome evolution and oil improvement.</title>
        <authorList>
            <person name="Chen X."/>
        </authorList>
    </citation>
    <scope>NUCLEOTIDE SEQUENCE [LARGE SCALE GENOMIC DNA]</scope>
    <source>
        <strain evidence="3">cv. Fuhuasheng</strain>
        <tissue evidence="2">Leaves</tissue>
    </source>
</reference>
<dbReference type="PANTHER" id="PTHR31973:SF195">
    <property type="entry name" value="MUDR FAMILY TRANSPOSASE"/>
    <property type="match status" value="1"/>
</dbReference>
<gene>
    <name evidence="2" type="ORF">Ahy_B04g070428</name>
</gene>
<dbReference type="EMBL" id="SDMP01000014">
    <property type="protein sequence ID" value="RYR13413.1"/>
    <property type="molecule type" value="Genomic_DNA"/>
</dbReference>
<organism evidence="2 3">
    <name type="scientific">Arachis hypogaea</name>
    <name type="common">Peanut</name>
    <dbReference type="NCBI Taxonomy" id="3818"/>
    <lineage>
        <taxon>Eukaryota</taxon>
        <taxon>Viridiplantae</taxon>
        <taxon>Streptophyta</taxon>
        <taxon>Embryophyta</taxon>
        <taxon>Tracheophyta</taxon>
        <taxon>Spermatophyta</taxon>
        <taxon>Magnoliopsida</taxon>
        <taxon>eudicotyledons</taxon>
        <taxon>Gunneridae</taxon>
        <taxon>Pentapetalae</taxon>
        <taxon>rosids</taxon>
        <taxon>fabids</taxon>
        <taxon>Fabales</taxon>
        <taxon>Fabaceae</taxon>
        <taxon>Papilionoideae</taxon>
        <taxon>50 kb inversion clade</taxon>
        <taxon>dalbergioids sensu lato</taxon>
        <taxon>Dalbergieae</taxon>
        <taxon>Pterocarpus clade</taxon>
        <taxon>Arachis</taxon>
    </lineage>
</organism>
<dbReference type="InterPro" id="IPR018289">
    <property type="entry name" value="MULE_transposase_dom"/>
</dbReference>
<sequence length="435" mass="49588">MDDRVRLKVYYRGQILLQTSEGVKFVCENPLDIIIPFTLSFEELKGVICEKMDSQISSTVSCILYRYPISVFGGFVQFQTKYATDEASMQEIFSVYLESRSRISFIKLYIEFEQSAADRDIELEDYNSDSEEEFESNYEVIDPGVDEDQADEAMVADVADVANALANQQPFVEPSFMRSLDLEAMHAPEFPQYVNAELPLMPDDEFTVGMEFSSREAVIKAMKDYTIRKGVDYRVHESEPTTFYAKCTQYGAGATISQDHSKLDSNTVAEAIKPLVEVDPSIRVKSVIAEVHAKFNYTISYRKAWLAKQKAVESIFGGWKASYEALPIWSFRGCKPIVQVDETHLYGKYKGCLLVAVSQDGNNNIVPIAFAIVEGETSEAWYFFLSNLRQHVVTRDVIARSNGAWSPPRAFHMFCIRHIESNFLRKFKAPYLQYK</sequence>
<dbReference type="Proteomes" id="UP000289738">
    <property type="component" value="Chromosome B04"/>
</dbReference>
<evidence type="ECO:0000259" key="1">
    <source>
        <dbReference type="Pfam" id="PF10551"/>
    </source>
</evidence>
<accession>A0A444ZGZ6</accession>
<evidence type="ECO:0000313" key="2">
    <source>
        <dbReference type="EMBL" id="RYR13413.1"/>
    </source>
</evidence>
<dbReference type="Pfam" id="PF10551">
    <property type="entry name" value="MULE"/>
    <property type="match status" value="1"/>
</dbReference>
<feature type="domain" description="MULE transposase" evidence="1">
    <location>
        <begin position="338"/>
        <end position="392"/>
    </location>
</feature>
<proteinExistence type="predicted"/>
<protein>
    <recommendedName>
        <fullName evidence="1">MULE transposase domain-containing protein</fullName>
    </recommendedName>
</protein>
<dbReference type="PANTHER" id="PTHR31973">
    <property type="entry name" value="POLYPROTEIN, PUTATIVE-RELATED"/>
    <property type="match status" value="1"/>
</dbReference>
<keyword evidence="3" id="KW-1185">Reference proteome</keyword>